<keyword evidence="3" id="KW-1185">Reference proteome</keyword>
<gene>
    <name evidence="2" type="ORF">FPOA_12348</name>
    <name evidence="1" type="ORF">FPOA_12833</name>
</gene>
<comment type="caution">
    <text evidence="2">The sequence shown here is derived from an EMBL/GenBank/DDBJ whole genome shotgun (WGS) entry which is preliminary data.</text>
</comment>
<organism evidence="2 3">
    <name type="scientific">Fusarium poae</name>
    <dbReference type="NCBI Taxonomy" id="36050"/>
    <lineage>
        <taxon>Eukaryota</taxon>
        <taxon>Fungi</taxon>
        <taxon>Dikarya</taxon>
        <taxon>Ascomycota</taxon>
        <taxon>Pezizomycotina</taxon>
        <taxon>Sordariomycetes</taxon>
        <taxon>Hypocreomycetidae</taxon>
        <taxon>Hypocreales</taxon>
        <taxon>Nectriaceae</taxon>
        <taxon>Fusarium</taxon>
    </lineage>
</organism>
<evidence type="ECO:0000313" key="3">
    <source>
        <dbReference type="Proteomes" id="UP000091967"/>
    </source>
</evidence>
<dbReference type="EMBL" id="LYXU01000085">
    <property type="protein sequence ID" value="OBS16509.1"/>
    <property type="molecule type" value="Genomic_DNA"/>
</dbReference>
<dbReference type="Proteomes" id="UP000091967">
    <property type="component" value="Unassembled WGS sequence"/>
</dbReference>
<evidence type="ECO:0000313" key="2">
    <source>
        <dbReference type="EMBL" id="OBS17138.1"/>
    </source>
</evidence>
<name>A0A1B8A9J6_FUSPO</name>
<dbReference type="EMBL" id="LYXU01000044">
    <property type="protein sequence ID" value="OBS17138.1"/>
    <property type="molecule type" value="Genomic_DNA"/>
</dbReference>
<sequence>MTKIARGARLCPSDLDEHVLPQNHQATCYMNPEYNKKDKEVAGLPGTYLSLSPSSSRLSTPTSEQGNLEGTFINGLFKDTRKSTNEWSDKDDDCTDEEGGHVAANLLSCGHVHIRVVTCATLTSLCLASKRETSDAVSCDDLATLLPACHLLFLAERDAERLDGRQAGACIKCIWERAISRTKSLRSPCPLPVRTLFERNQFYKRSSKVMDLSSLRVINWFKSVSRVITILQFIPDFGLGKVDISDVESDSQAQRLYAVACLTLLNCKPPKDVSGQLLEIFSGVLWEAERQSYHRRLKVTDPADNS</sequence>
<evidence type="ECO:0000313" key="1">
    <source>
        <dbReference type="EMBL" id="OBS16509.1"/>
    </source>
</evidence>
<accession>A0A1B8A9J6</accession>
<reference evidence="2 3" key="1">
    <citation type="submission" date="2016-06" db="EMBL/GenBank/DDBJ databases">
        <title>Living apart together: crosstalk between the core and supernumerary genomes in a fungal plant pathogen.</title>
        <authorList>
            <person name="Vanheule A."/>
            <person name="Audenaert K."/>
            <person name="Warris S."/>
            <person name="Van De Geest H."/>
            <person name="Schijlen E."/>
            <person name="Hofte M."/>
            <person name="De Saeger S."/>
            <person name="Haesaert G."/>
            <person name="Waalwijk C."/>
            <person name="Van Der Lee T."/>
        </authorList>
    </citation>
    <scope>NUCLEOTIDE SEQUENCE [LARGE SCALE GENOMIC DNA]</scope>
    <source>
        <strain evidence="2 3">2516</strain>
    </source>
</reference>
<protein>
    <submittedName>
        <fullName evidence="2">Uncharacterized protein</fullName>
    </submittedName>
</protein>
<dbReference type="AlphaFoldDB" id="A0A1B8A9J6"/>
<proteinExistence type="predicted"/>